<geneLocation type="plasmid" evidence="7">
    <name>pcme4a9i</name>
</geneLocation>
<protein>
    <recommendedName>
        <fullName evidence="3">Carboxylic ester hydrolase</fullName>
        <ecNumber evidence="3">3.1.1.-</ecNumber>
    </recommendedName>
</protein>
<dbReference type="STRING" id="450378.GCA_001661675_03256"/>
<geneLocation type="plasmid" evidence="6 8">
    <name>plas1</name>
</geneLocation>
<evidence type="ECO:0000259" key="4">
    <source>
        <dbReference type="Pfam" id="PF00135"/>
    </source>
</evidence>
<dbReference type="InterPro" id="IPR002018">
    <property type="entry name" value="CarbesteraseB"/>
</dbReference>
<evidence type="ECO:0000256" key="1">
    <source>
        <dbReference type="ARBA" id="ARBA00005964"/>
    </source>
</evidence>
<proteinExistence type="inferred from homology"/>
<dbReference type="AlphaFoldDB" id="A0A1Z1FGD6"/>
<dbReference type="GO" id="GO:0016787">
    <property type="term" value="F:hydrolase activity"/>
    <property type="evidence" value="ECO:0007669"/>
    <property type="project" value="UniProtKB-KW"/>
</dbReference>
<dbReference type="InterPro" id="IPR029058">
    <property type="entry name" value="AB_hydrolase_fold"/>
</dbReference>
<evidence type="ECO:0000313" key="5">
    <source>
        <dbReference type="EMBL" id="ARU17871.1"/>
    </source>
</evidence>
<dbReference type="Proteomes" id="UP000195807">
    <property type="component" value="Plasmid pCME4A9I"/>
</dbReference>
<sequence>MPPSPTPVVVDVEQGSLSGDSQGGVDVFRGIPYAAPPVGPLRWKAPRPVPAWRGIRTATANEPACPQPVDPDPSVPNFGGVQGAQSEDCLYLTLFAPANASGAPVVVWLHGGAYFLGAGSLGSYDGTANARDGVITVDVNYRLGSMANFTHPALAAEGDAEGTGNYAMMDAVAALEWVRDNIAAFGGDPGNVTIAGQSAGGGLVTGLLSLPAAEGLYHKALIQSGSLLRPDRDEREASEAVVKALGDIGLGADASADDLRSVSAQTLVATPSLMRGFYFTTNAYNPNATIDALKAGTEQDVPVMVGTNAGEGGFGNARIVADLAGDSGAPAFLYRFDHVPAFRQAEWTQGPVHSAELMFSFDSIDTSSWGGPDADAADRALAEKMQSCWTAFYKMPADSRAIRCADGFVWEPYGAARQAAIFETDGPAMAPAADLPDGPEETASN</sequence>
<evidence type="ECO:0000313" key="8">
    <source>
        <dbReference type="Proteomes" id="UP000515297"/>
    </source>
</evidence>
<name>A0A1Z1FGD6_9SPHN</name>
<evidence type="ECO:0000313" key="6">
    <source>
        <dbReference type="EMBL" id="QNE07604.1"/>
    </source>
</evidence>
<dbReference type="PROSITE" id="PS00122">
    <property type="entry name" value="CARBOXYLESTERASE_B_1"/>
    <property type="match status" value="1"/>
</dbReference>
<comment type="similarity">
    <text evidence="1 3">Belongs to the type-B carboxylesterase/lipase family.</text>
</comment>
<evidence type="ECO:0000256" key="3">
    <source>
        <dbReference type="RuleBase" id="RU361235"/>
    </source>
</evidence>
<dbReference type="Pfam" id="PF00135">
    <property type="entry name" value="COesterase"/>
    <property type="match status" value="1"/>
</dbReference>
<reference evidence="6 8" key="2">
    <citation type="submission" date="2020-08" db="EMBL/GenBank/DDBJ databases">
        <authorList>
            <person name="Liu G."/>
            <person name="Sun C."/>
        </authorList>
    </citation>
    <scope>NUCLEOTIDE SEQUENCE [LARGE SCALE GENOMIC DNA]</scope>
    <source>
        <strain evidence="6 8">OT19</strain>
        <plasmid evidence="6 8">plas1</plasmid>
    </source>
</reference>
<dbReference type="EMBL" id="CP060053">
    <property type="protein sequence ID" value="QNE07604.1"/>
    <property type="molecule type" value="Genomic_DNA"/>
</dbReference>
<dbReference type="PANTHER" id="PTHR11559">
    <property type="entry name" value="CARBOXYLESTERASE"/>
    <property type="match status" value="1"/>
</dbReference>
<organism evidence="5 7">
    <name type="scientific">Croceicoccus marinus</name>
    <dbReference type="NCBI Taxonomy" id="450378"/>
    <lineage>
        <taxon>Bacteria</taxon>
        <taxon>Pseudomonadati</taxon>
        <taxon>Pseudomonadota</taxon>
        <taxon>Alphaproteobacteria</taxon>
        <taxon>Sphingomonadales</taxon>
        <taxon>Erythrobacteraceae</taxon>
        <taxon>Croceicoccus</taxon>
    </lineage>
</organism>
<keyword evidence="7" id="KW-1185">Reference proteome</keyword>
<evidence type="ECO:0000313" key="7">
    <source>
        <dbReference type="Proteomes" id="UP000195807"/>
    </source>
</evidence>
<dbReference type="OrthoDB" id="9775851at2"/>
<dbReference type="Proteomes" id="UP000515297">
    <property type="component" value="Plasmid plas1"/>
</dbReference>
<feature type="domain" description="Carboxylesterase type B" evidence="4">
    <location>
        <begin position="9"/>
        <end position="320"/>
    </location>
</feature>
<dbReference type="Gene3D" id="3.40.50.1820">
    <property type="entry name" value="alpha/beta hydrolase"/>
    <property type="match status" value="2"/>
</dbReference>
<dbReference type="EMBL" id="CP019603">
    <property type="protein sequence ID" value="ARU17871.1"/>
    <property type="molecule type" value="Genomic_DNA"/>
</dbReference>
<reference evidence="5 7" key="1">
    <citation type="submission" date="2017-01" db="EMBL/GenBank/DDBJ databases">
        <title>Complete genome sequence of esterase-producing bacterium Croceicoccus marinus E4A9.</title>
        <authorList>
            <person name="Wu Y.-H."/>
            <person name="Cheng H."/>
            <person name="Xu L."/>
            <person name="Huo Y.-Y."/>
            <person name="Wang C.-S."/>
            <person name="Xu X.-W."/>
        </authorList>
    </citation>
    <scope>NUCLEOTIDE SEQUENCE [LARGE SCALE GENOMIC DNA]</scope>
    <source>
        <strain evidence="5 7">E4A9</strain>
        <plasmid evidence="5">pCME4A9I</plasmid>
        <plasmid evidence="7">Plasmid pcme4a9i</plasmid>
    </source>
</reference>
<dbReference type="InterPro" id="IPR019826">
    <property type="entry name" value="Carboxylesterase_B_AS"/>
</dbReference>
<accession>A0A1Z1FGD6</accession>
<dbReference type="InterPro" id="IPR050309">
    <property type="entry name" value="Type-B_Carboxylest/Lipase"/>
</dbReference>
<evidence type="ECO:0000256" key="2">
    <source>
        <dbReference type="ARBA" id="ARBA00022801"/>
    </source>
</evidence>
<keyword evidence="2 3" id="KW-0378">Hydrolase</keyword>
<keyword evidence="5" id="KW-0614">Plasmid</keyword>
<dbReference type="SUPFAM" id="SSF53474">
    <property type="entry name" value="alpha/beta-Hydrolases"/>
    <property type="match status" value="1"/>
</dbReference>
<gene>
    <name evidence="5" type="ORF">A9D14_16205</name>
    <name evidence="6" type="ORF">H4O24_15920</name>
</gene>
<dbReference type="KEGG" id="cman:A9D14_16205"/>
<geneLocation type="plasmid" evidence="5">
    <name>pCME4A9I</name>
</geneLocation>
<dbReference type="EC" id="3.1.1.-" evidence="3"/>